<dbReference type="InterPro" id="IPR037185">
    <property type="entry name" value="EmrE-like"/>
</dbReference>
<gene>
    <name evidence="11" type="ORF">DL796_01660</name>
</gene>
<evidence type="ECO:0000256" key="7">
    <source>
        <dbReference type="ARBA" id="ARBA00038151"/>
    </source>
</evidence>
<dbReference type="FunFam" id="1.10.3730.20:FF:000001">
    <property type="entry name" value="Quaternary ammonium compound resistance transporter SugE"/>
    <property type="match status" value="1"/>
</dbReference>
<dbReference type="Pfam" id="PF00893">
    <property type="entry name" value="Multi_Drug_Res"/>
    <property type="match status" value="1"/>
</dbReference>
<dbReference type="SUPFAM" id="SSF103481">
    <property type="entry name" value="Multidrug resistance efflux transporter EmrE"/>
    <property type="match status" value="1"/>
</dbReference>
<dbReference type="PANTHER" id="PTHR30561">
    <property type="entry name" value="SMR FAMILY PROTON-DEPENDENT DRUG EFFLUX TRANSPORTER SUGE"/>
    <property type="match status" value="1"/>
</dbReference>
<dbReference type="EMBL" id="QICH01000001">
    <property type="protein sequence ID" value="PXF63874.1"/>
    <property type="molecule type" value="Genomic_DNA"/>
</dbReference>
<evidence type="ECO:0000256" key="2">
    <source>
        <dbReference type="ARBA" id="ARBA00022448"/>
    </source>
</evidence>
<dbReference type="InterPro" id="IPR045324">
    <property type="entry name" value="Small_multidrug_res"/>
</dbReference>
<dbReference type="AlphaFoldDB" id="A0A318D9C9"/>
<dbReference type="NCBIfam" id="NF008512">
    <property type="entry name" value="PRK11431.1"/>
    <property type="match status" value="1"/>
</dbReference>
<evidence type="ECO:0000313" key="11">
    <source>
        <dbReference type="EMBL" id="PXF63874.1"/>
    </source>
</evidence>
<dbReference type="RefSeq" id="WP_110199343.1">
    <property type="nucleotide sequence ID" value="NZ_QICH01000001.1"/>
</dbReference>
<sequence>MAWLYLCIAGLFECAWAIGLKYTEGFTKPVPTVLTVVAMIISFWLLSIAMKSIPVGTAYAVWTGIGAVGVTILGMFLFNESKDILRILCLLLIVTGIVGLKLVSKGEA</sequence>
<dbReference type="OrthoDB" id="9808638at2"/>
<feature type="transmembrane region" description="Helical" evidence="10">
    <location>
        <begin position="84"/>
        <end position="103"/>
    </location>
</feature>
<keyword evidence="12" id="KW-1185">Reference proteome</keyword>
<reference evidence="11 12" key="1">
    <citation type="submission" date="2018-05" db="EMBL/GenBank/DDBJ databases">
        <title>Kangiella spongicola genome sequence.</title>
        <authorList>
            <person name="Maclea K.S."/>
            <person name="Goen A.E."/>
            <person name="Kelley C."/>
            <person name="Underriner A."/>
            <person name="Silverwood T."/>
            <person name="Trachtenberg A.M."/>
        </authorList>
    </citation>
    <scope>NUCLEOTIDE SEQUENCE [LARGE SCALE GENOMIC DNA]</scope>
    <source>
        <strain evidence="11 12">ATCC BAA-2076</strain>
    </source>
</reference>
<comment type="similarity">
    <text evidence="7">Belongs to the drug/metabolite transporter (DMT) superfamily. Small multidrug resistance (SMR) (TC 2.A.7.1) family. Gdx/SugE subfamily.</text>
</comment>
<dbReference type="GO" id="GO:0005886">
    <property type="term" value="C:plasma membrane"/>
    <property type="evidence" value="ECO:0007669"/>
    <property type="project" value="UniProtKB-SubCell"/>
</dbReference>
<feature type="transmembrane region" description="Helical" evidence="10">
    <location>
        <begin position="57"/>
        <end position="78"/>
    </location>
</feature>
<dbReference type="PANTHER" id="PTHR30561:SF0">
    <property type="entry name" value="GUANIDINIUM EXPORTER"/>
    <property type="match status" value="1"/>
</dbReference>
<keyword evidence="2" id="KW-0813">Transport</keyword>
<accession>A0A318D9C9</accession>
<dbReference type="InterPro" id="IPR000390">
    <property type="entry name" value="Small_drug/metabolite_transptr"/>
</dbReference>
<dbReference type="Gene3D" id="1.10.3730.20">
    <property type="match status" value="1"/>
</dbReference>
<evidence type="ECO:0000256" key="1">
    <source>
        <dbReference type="ARBA" id="ARBA00004651"/>
    </source>
</evidence>
<dbReference type="Proteomes" id="UP000247689">
    <property type="component" value="Unassembled WGS sequence"/>
</dbReference>
<evidence type="ECO:0000256" key="4">
    <source>
        <dbReference type="ARBA" id="ARBA00022692"/>
    </source>
</evidence>
<keyword evidence="4 9" id="KW-0812">Transmembrane</keyword>
<evidence type="ECO:0000256" key="3">
    <source>
        <dbReference type="ARBA" id="ARBA00022475"/>
    </source>
</evidence>
<comment type="subcellular location">
    <subcellularLocation>
        <location evidence="1 9">Cell membrane</location>
        <topology evidence="1 9">Multi-pass membrane protein</topology>
    </subcellularLocation>
</comment>
<evidence type="ECO:0000256" key="8">
    <source>
        <dbReference type="ARBA" id="ARBA00039168"/>
    </source>
</evidence>
<dbReference type="GO" id="GO:0022857">
    <property type="term" value="F:transmembrane transporter activity"/>
    <property type="evidence" value="ECO:0007669"/>
    <property type="project" value="InterPro"/>
</dbReference>
<keyword evidence="3" id="KW-1003">Cell membrane</keyword>
<name>A0A318D9C9_9GAMM</name>
<evidence type="ECO:0000313" key="12">
    <source>
        <dbReference type="Proteomes" id="UP000247689"/>
    </source>
</evidence>
<evidence type="ECO:0000256" key="10">
    <source>
        <dbReference type="SAM" id="Phobius"/>
    </source>
</evidence>
<evidence type="ECO:0000256" key="6">
    <source>
        <dbReference type="ARBA" id="ARBA00023136"/>
    </source>
</evidence>
<proteinExistence type="inferred from homology"/>
<evidence type="ECO:0000256" key="9">
    <source>
        <dbReference type="RuleBase" id="RU003942"/>
    </source>
</evidence>
<organism evidence="11 12">
    <name type="scientific">Kangiella spongicola</name>
    <dbReference type="NCBI Taxonomy" id="796379"/>
    <lineage>
        <taxon>Bacteria</taxon>
        <taxon>Pseudomonadati</taxon>
        <taxon>Pseudomonadota</taxon>
        <taxon>Gammaproteobacteria</taxon>
        <taxon>Kangiellales</taxon>
        <taxon>Kangiellaceae</taxon>
        <taxon>Kangiella</taxon>
    </lineage>
</organism>
<dbReference type="GO" id="GO:1990961">
    <property type="term" value="P:xenobiotic detoxification by transmembrane export across the plasma membrane"/>
    <property type="evidence" value="ECO:0007669"/>
    <property type="project" value="UniProtKB-ARBA"/>
</dbReference>
<feature type="transmembrane region" description="Helical" evidence="10">
    <location>
        <begin position="33"/>
        <end position="50"/>
    </location>
</feature>
<keyword evidence="6 10" id="KW-0472">Membrane</keyword>
<keyword evidence="5 10" id="KW-1133">Transmembrane helix</keyword>
<evidence type="ECO:0000256" key="5">
    <source>
        <dbReference type="ARBA" id="ARBA00022989"/>
    </source>
</evidence>
<protein>
    <recommendedName>
        <fullName evidence="8">Guanidinium exporter</fullName>
    </recommendedName>
</protein>
<comment type="caution">
    <text evidence="11">The sequence shown here is derived from an EMBL/GenBank/DDBJ whole genome shotgun (WGS) entry which is preliminary data.</text>
</comment>